<proteinExistence type="predicted"/>
<evidence type="ECO:0000313" key="1">
    <source>
        <dbReference type="EMBL" id="MFD1178185.1"/>
    </source>
</evidence>
<reference evidence="2" key="1">
    <citation type="journal article" date="2019" name="Int. J. Syst. Evol. Microbiol.">
        <title>The Global Catalogue of Microorganisms (GCM) 10K type strain sequencing project: providing services to taxonomists for standard genome sequencing and annotation.</title>
        <authorList>
            <consortium name="The Broad Institute Genomics Platform"/>
            <consortium name="The Broad Institute Genome Sequencing Center for Infectious Disease"/>
            <person name="Wu L."/>
            <person name="Ma J."/>
        </authorList>
    </citation>
    <scope>NUCLEOTIDE SEQUENCE [LARGE SCALE GENOMIC DNA]</scope>
    <source>
        <strain evidence="2">CCUG 59189</strain>
    </source>
</reference>
<gene>
    <name evidence="1" type="ORF">ACFQ3W_17990</name>
</gene>
<protein>
    <submittedName>
        <fullName evidence="1">Uncharacterized protein</fullName>
    </submittedName>
</protein>
<evidence type="ECO:0000313" key="2">
    <source>
        <dbReference type="Proteomes" id="UP001597262"/>
    </source>
</evidence>
<dbReference type="RefSeq" id="WP_379320683.1">
    <property type="nucleotide sequence ID" value="NZ_JBHTLM010000014.1"/>
</dbReference>
<accession>A0ABW3S155</accession>
<comment type="caution">
    <text evidence="1">The sequence shown here is derived from an EMBL/GenBank/DDBJ whole genome shotgun (WGS) entry which is preliminary data.</text>
</comment>
<dbReference type="EMBL" id="JBHTLM010000014">
    <property type="protein sequence ID" value="MFD1178185.1"/>
    <property type="molecule type" value="Genomic_DNA"/>
</dbReference>
<organism evidence="1 2">
    <name type="scientific">Paenibacillus puldeungensis</name>
    <dbReference type="NCBI Taxonomy" id="696536"/>
    <lineage>
        <taxon>Bacteria</taxon>
        <taxon>Bacillati</taxon>
        <taxon>Bacillota</taxon>
        <taxon>Bacilli</taxon>
        <taxon>Bacillales</taxon>
        <taxon>Paenibacillaceae</taxon>
        <taxon>Paenibacillus</taxon>
    </lineage>
</organism>
<sequence>MIPLNRTLPYDVIMGDVYVQECPFCTSNNVLLPLKPRELKTIHEGKKKLLVFPCCGSRVQLLDCDSDYLLTDTVIR</sequence>
<keyword evidence="2" id="KW-1185">Reference proteome</keyword>
<dbReference type="Proteomes" id="UP001597262">
    <property type="component" value="Unassembled WGS sequence"/>
</dbReference>
<name>A0ABW3S155_9BACL</name>